<feature type="transmembrane region" description="Helical" evidence="5">
    <location>
        <begin position="235"/>
        <end position="253"/>
    </location>
</feature>
<feature type="transmembrane region" description="Helical" evidence="5">
    <location>
        <begin position="53"/>
        <end position="75"/>
    </location>
</feature>
<evidence type="ECO:0000259" key="6">
    <source>
        <dbReference type="Pfam" id="PF03151"/>
    </source>
</evidence>
<feature type="domain" description="Sugar phosphate transporter" evidence="6">
    <location>
        <begin position="14"/>
        <end position="248"/>
    </location>
</feature>
<name>A0A9D3YBC4_DREPO</name>
<dbReference type="EMBL" id="JAIWYP010000016">
    <property type="protein sequence ID" value="KAH3697145.1"/>
    <property type="molecule type" value="Genomic_DNA"/>
</dbReference>
<keyword evidence="4 5" id="KW-0472">Membrane</keyword>
<keyword evidence="3 5" id="KW-1133">Transmembrane helix</keyword>
<comment type="caution">
    <text evidence="7">The sequence shown here is derived from an EMBL/GenBank/DDBJ whole genome shotgun (WGS) entry which is preliminary data.</text>
</comment>
<dbReference type="InterPro" id="IPR004853">
    <property type="entry name" value="Sugar_P_trans_dom"/>
</dbReference>
<dbReference type="Pfam" id="PF03151">
    <property type="entry name" value="TPT"/>
    <property type="match status" value="1"/>
</dbReference>
<dbReference type="GO" id="GO:0016020">
    <property type="term" value="C:membrane"/>
    <property type="evidence" value="ECO:0007669"/>
    <property type="project" value="UniProtKB-SubCell"/>
</dbReference>
<evidence type="ECO:0000313" key="7">
    <source>
        <dbReference type="EMBL" id="KAH3697145.1"/>
    </source>
</evidence>
<gene>
    <name evidence="7" type="ORF">DPMN_084633</name>
</gene>
<accession>A0A9D3YBC4</accession>
<protein>
    <recommendedName>
        <fullName evidence="6">Sugar phosphate transporter domain-containing protein</fullName>
    </recommendedName>
</protein>
<dbReference type="InterPro" id="IPR050186">
    <property type="entry name" value="TPT_transporter"/>
</dbReference>
<dbReference type="Proteomes" id="UP000828390">
    <property type="component" value="Unassembled WGS sequence"/>
</dbReference>
<organism evidence="7 8">
    <name type="scientific">Dreissena polymorpha</name>
    <name type="common">Zebra mussel</name>
    <name type="synonym">Mytilus polymorpha</name>
    <dbReference type="NCBI Taxonomy" id="45954"/>
    <lineage>
        <taxon>Eukaryota</taxon>
        <taxon>Metazoa</taxon>
        <taxon>Spiralia</taxon>
        <taxon>Lophotrochozoa</taxon>
        <taxon>Mollusca</taxon>
        <taxon>Bivalvia</taxon>
        <taxon>Autobranchia</taxon>
        <taxon>Heteroconchia</taxon>
        <taxon>Euheterodonta</taxon>
        <taxon>Imparidentia</taxon>
        <taxon>Neoheterodontei</taxon>
        <taxon>Myida</taxon>
        <taxon>Dreissenoidea</taxon>
        <taxon>Dreissenidae</taxon>
        <taxon>Dreissena</taxon>
    </lineage>
</organism>
<keyword evidence="8" id="KW-1185">Reference proteome</keyword>
<evidence type="ECO:0000256" key="3">
    <source>
        <dbReference type="ARBA" id="ARBA00022989"/>
    </source>
</evidence>
<reference evidence="7" key="2">
    <citation type="submission" date="2020-11" db="EMBL/GenBank/DDBJ databases">
        <authorList>
            <person name="McCartney M.A."/>
            <person name="Auch B."/>
            <person name="Kono T."/>
            <person name="Mallez S."/>
            <person name="Becker A."/>
            <person name="Gohl D.M."/>
            <person name="Silverstein K.A.T."/>
            <person name="Koren S."/>
            <person name="Bechman K.B."/>
            <person name="Herman A."/>
            <person name="Abrahante J.E."/>
            <person name="Garbe J."/>
        </authorList>
    </citation>
    <scope>NUCLEOTIDE SEQUENCE</scope>
    <source>
        <strain evidence="7">Duluth1</strain>
        <tissue evidence="7">Whole animal</tissue>
    </source>
</reference>
<sequence length="268" mass="30002">MLTGIFVLYAAKLFSVIEFPDFAGDTFKRIWPLPIMFVGNLLCGLGGTQKISLPMFTVLRRFSILFTMIAEFWILGVKASKSVQFSVYLMIAGAMVAGATDLSFDLVGYTLIFINNLCTAANMVYTKQKLEAKDLGQYGLLFYNSIFMVIPLLSLMLFNGEFELVYHYDQWSNIMFLGQFALSGVLGFILNYSIVLCTHHNSALTTTIIGVLKNLIVTYLGMILGGDYIFSWPNFLGLNISVIGSMIYTYLTFKKPVQPPVRPTPQQV</sequence>
<keyword evidence="2 5" id="KW-0812">Transmembrane</keyword>
<evidence type="ECO:0000256" key="5">
    <source>
        <dbReference type="SAM" id="Phobius"/>
    </source>
</evidence>
<reference evidence="7" key="1">
    <citation type="journal article" date="2019" name="bioRxiv">
        <title>The Genome of the Zebra Mussel, Dreissena polymorpha: A Resource for Invasive Species Research.</title>
        <authorList>
            <person name="McCartney M.A."/>
            <person name="Auch B."/>
            <person name="Kono T."/>
            <person name="Mallez S."/>
            <person name="Zhang Y."/>
            <person name="Obille A."/>
            <person name="Becker A."/>
            <person name="Abrahante J.E."/>
            <person name="Garbe J."/>
            <person name="Badalamenti J.P."/>
            <person name="Herman A."/>
            <person name="Mangelson H."/>
            <person name="Liachko I."/>
            <person name="Sullivan S."/>
            <person name="Sone E.D."/>
            <person name="Koren S."/>
            <person name="Silverstein K.A.T."/>
            <person name="Beckman K.B."/>
            <person name="Gohl D.M."/>
        </authorList>
    </citation>
    <scope>NUCLEOTIDE SEQUENCE</scope>
    <source>
        <strain evidence="7">Duluth1</strain>
        <tissue evidence="7">Whole animal</tissue>
    </source>
</reference>
<proteinExistence type="predicted"/>
<evidence type="ECO:0000313" key="8">
    <source>
        <dbReference type="Proteomes" id="UP000828390"/>
    </source>
</evidence>
<feature type="transmembrane region" description="Helical" evidence="5">
    <location>
        <begin position="106"/>
        <end position="126"/>
    </location>
</feature>
<feature type="transmembrane region" description="Helical" evidence="5">
    <location>
        <begin position="202"/>
        <end position="223"/>
    </location>
</feature>
<evidence type="ECO:0000256" key="1">
    <source>
        <dbReference type="ARBA" id="ARBA00004141"/>
    </source>
</evidence>
<feature type="transmembrane region" description="Helical" evidence="5">
    <location>
        <begin position="170"/>
        <end position="190"/>
    </location>
</feature>
<evidence type="ECO:0000256" key="4">
    <source>
        <dbReference type="ARBA" id="ARBA00023136"/>
    </source>
</evidence>
<feature type="transmembrane region" description="Helical" evidence="5">
    <location>
        <begin position="138"/>
        <end position="158"/>
    </location>
</feature>
<dbReference type="AlphaFoldDB" id="A0A9D3YBC4"/>
<comment type="subcellular location">
    <subcellularLocation>
        <location evidence="1">Membrane</location>
        <topology evidence="1">Multi-pass membrane protein</topology>
    </subcellularLocation>
</comment>
<evidence type="ECO:0000256" key="2">
    <source>
        <dbReference type="ARBA" id="ARBA00022692"/>
    </source>
</evidence>
<dbReference type="PANTHER" id="PTHR11132">
    <property type="entry name" value="SOLUTE CARRIER FAMILY 35"/>
    <property type="match status" value="1"/>
</dbReference>
<feature type="transmembrane region" description="Helical" evidence="5">
    <location>
        <begin position="30"/>
        <end position="47"/>
    </location>
</feature>